<protein>
    <submittedName>
        <fullName evidence="1">Uncharacterized protein</fullName>
    </submittedName>
</protein>
<comment type="caution">
    <text evidence="1">The sequence shown here is derived from an EMBL/GenBank/DDBJ whole genome shotgun (WGS) entry which is preliminary data.</text>
</comment>
<name>A0A419W4P2_9BACT</name>
<accession>A0A419W4P2</accession>
<evidence type="ECO:0000313" key="1">
    <source>
        <dbReference type="EMBL" id="RKD90406.1"/>
    </source>
</evidence>
<reference evidence="1 2" key="1">
    <citation type="submission" date="2018-09" db="EMBL/GenBank/DDBJ databases">
        <title>Genomic Encyclopedia of Archaeal and Bacterial Type Strains, Phase II (KMG-II): from individual species to whole genera.</title>
        <authorList>
            <person name="Goeker M."/>
        </authorList>
    </citation>
    <scope>NUCLEOTIDE SEQUENCE [LARGE SCALE GENOMIC DNA]</scope>
    <source>
        <strain evidence="1 2">DSM 27148</strain>
    </source>
</reference>
<dbReference type="EMBL" id="RAPN01000001">
    <property type="protein sequence ID" value="RKD90406.1"/>
    <property type="molecule type" value="Genomic_DNA"/>
</dbReference>
<evidence type="ECO:0000313" key="2">
    <source>
        <dbReference type="Proteomes" id="UP000283387"/>
    </source>
</evidence>
<organism evidence="1 2">
    <name type="scientific">Mangrovibacterium diazotrophicum</name>
    <dbReference type="NCBI Taxonomy" id="1261403"/>
    <lineage>
        <taxon>Bacteria</taxon>
        <taxon>Pseudomonadati</taxon>
        <taxon>Bacteroidota</taxon>
        <taxon>Bacteroidia</taxon>
        <taxon>Marinilabiliales</taxon>
        <taxon>Prolixibacteraceae</taxon>
        <taxon>Mangrovibacterium</taxon>
    </lineage>
</organism>
<keyword evidence="2" id="KW-1185">Reference proteome</keyword>
<proteinExistence type="predicted"/>
<dbReference type="AlphaFoldDB" id="A0A419W4P2"/>
<gene>
    <name evidence="1" type="ORF">BC643_0744</name>
</gene>
<sequence>MEVFGKTIDSFYYCLCKAMLTLLVLVHSNIPPMDNSIPSLQNPFNVTT</sequence>
<dbReference type="Proteomes" id="UP000283387">
    <property type="component" value="Unassembled WGS sequence"/>
</dbReference>